<evidence type="ECO:0000259" key="4">
    <source>
        <dbReference type="PROSITE" id="PS01124"/>
    </source>
</evidence>
<keyword evidence="3" id="KW-0804">Transcription</keyword>
<keyword evidence="2" id="KW-0238">DNA-binding</keyword>
<dbReference type="Gene3D" id="1.10.10.60">
    <property type="entry name" value="Homeodomain-like"/>
    <property type="match status" value="1"/>
</dbReference>
<dbReference type="PROSITE" id="PS01124">
    <property type="entry name" value="HTH_ARAC_FAMILY_2"/>
    <property type="match status" value="1"/>
</dbReference>
<reference evidence="6" key="1">
    <citation type="journal article" date="2019" name="Int. J. Syst. Evol. Microbiol.">
        <title>The Global Catalogue of Microorganisms (GCM) 10K type strain sequencing project: providing services to taxonomists for standard genome sequencing and annotation.</title>
        <authorList>
            <consortium name="The Broad Institute Genomics Platform"/>
            <consortium name="The Broad Institute Genome Sequencing Center for Infectious Disease"/>
            <person name="Wu L."/>
            <person name="Ma J."/>
        </authorList>
    </citation>
    <scope>NUCLEOTIDE SEQUENCE [LARGE SCALE GENOMIC DNA]</scope>
    <source>
        <strain evidence="6">KCTC 42083</strain>
    </source>
</reference>
<dbReference type="SMART" id="SM00342">
    <property type="entry name" value="HTH_ARAC"/>
    <property type="match status" value="1"/>
</dbReference>
<dbReference type="InterPro" id="IPR035418">
    <property type="entry name" value="AraC-bd_2"/>
</dbReference>
<feature type="domain" description="HTH araC/xylS-type" evidence="4">
    <location>
        <begin position="218"/>
        <end position="316"/>
    </location>
</feature>
<name>A0A8H9ILH8_9BURK</name>
<dbReference type="Pfam" id="PF14525">
    <property type="entry name" value="AraC_binding_2"/>
    <property type="match status" value="1"/>
</dbReference>
<dbReference type="GO" id="GO:0043565">
    <property type="term" value="F:sequence-specific DNA binding"/>
    <property type="evidence" value="ECO:0007669"/>
    <property type="project" value="InterPro"/>
</dbReference>
<dbReference type="GO" id="GO:0003700">
    <property type="term" value="F:DNA-binding transcription factor activity"/>
    <property type="evidence" value="ECO:0007669"/>
    <property type="project" value="InterPro"/>
</dbReference>
<dbReference type="Proteomes" id="UP000608923">
    <property type="component" value="Unassembled WGS sequence"/>
</dbReference>
<gene>
    <name evidence="5" type="ORF">GCM10010096_30550</name>
</gene>
<evidence type="ECO:0000313" key="5">
    <source>
        <dbReference type="EMBL" id="GHC55479.1"/>
    </source>
</evidence>
<dbReference type="EMBL" id="BMZN01000004">
    <property type="protein sequence ID" value="GHC55479.1"/>
    <property type="molecule type" value="Genomic_DNA"/>
</dbReference>
<dbReference type="SUPFAM" id="SSF46689">
    <property type="entry name" value="Homeodomain-like"/>
    <property type="match status" value="2"/>
</dbReference>
<protein>
    <submittedName>
        <fullName evidence="5">Transcriptional regulator</fullName>
    </submittedName>
</protein>
<sequence length="325" mass="36246">MNAGMREDSFRTRDMDEAIGQVSRVYAAHHLRVSRRASRLFDMRLGVLDAQTAGCVVNLRYDADIMVDAADLPDLYLIMTCIAGQGRVRQGNSESAWVSGVTLPVSANVRTDFHFGDGFDQLSFRPDVRVLRKLCSDWLGRPLECPVRFRLSPFSADLSAAWNQAVQMLVVADKIALQPAVQASLSEFLHGMLLNGHPHNFSEALRRPGMSLSRAMVMRAEEYIYEHCESTLTVGEVAAATGVSVRSLQASFRETAAGSPVQRMRDIRLQRVRTSLEQREGSVTEVALRFGFFHLGRFSAQYQQMFGERPATTLARARQGMNLLS</sequence>
<dbReference type="InterPro" id="IPR009057">
    <property type="entry name" value="Homeodomain-like_sf"/>
</dbReference>
<dbReference type="PANTHER" id="PTHR46796">
    <property type="entry name" value="HTH-TYPE TRANSCRIPTIONAL ACTIVATOR RHAS-RELATED"/>
    <property type="match status" value="1"/>
</dbReference>
<organism evidence="5 6">
    <name type="scientific">Alcaligenes pakistanensis</name>
    <dbReference type="NCBI Taxonomy" id="1482717"/>
    <lineage>
        <taxon>Bacteria</taxon>
        <taxon>Pseudomonadati</taxon>
        <taxon>Pseudomonadota</taxon>
        <taxon>Betaproteobacteria</taxon>
        <taxon>Burkholderiales</taxon>
        <taxon>Alcaligenaceae</taxon>
        <taxon>Alcaligenes</taxon>
    </lineage>
</organism>
<evidence type="ECO:0000256" key="3">
    <source>
        <dbReference type="ARBA" id="ARBA00023163"/>
    </source>
</evidence>
<proteinExistence type="predicted"/>
<evidence type="ECO:0000313" key="6">
    <source>
        <dbReference type="Proteomes" id="UP000608923"/>
    </source>
</evidence>
<dbReference type="InterPro" id="IPR018060">
    <property type="entry name" value="HTH_AraC"/>
</dbReference>
<dbReference type="PANTHER" id="PTHR46796:SF6">
    <property type="entry name" value="ARAC SUBFAMILY"/>
    <property type="match status" value="1"/>
</dbReference>
<dbReference type="AlphaFoldDB" id="A0A8H9ILH8"/>
<keyword evidence="1" id="KW-0805">Transcription regulation</keyword>
<dbReference type="Pfam" id="PF12833">
    <property type="entry name" value="HTH_18"/>
    <property type="match status" value="1"/>
</dbReference>
<evidence type="ECO:0000256" key="1">
    <source>
        <dbReference type="ARBA" id="ARBA00023015"/>
    </source>
</evidence>
<evidence type="ECO:0000256" key="2">
    <source>
        <dbReference type="ARBA" id="ARBA00023125"/>
    </source>
</evidence>
<dbReference type="InterPro" id="IPR050204">
    <property type="entry name" value="AraC_XylS_family_regulators"/>
</dbReference>
<comment type="caution">
    <text evidence="5">The sequence shown here is derived from an EMBL/GenBank/DDBJ whole genome shotgun (WGS) entry which is preliminary data.</text>
</comment>
<accession>A0A8H9ILH8</accession>
<keyword evidence="6" id="KW-1185">Reference proteome</keyword>